<evidence type="ECO:0000313" key="2">
    <source>
        <dbReference type="Proteomes" id="UP000324222"/>
    </source>
</evidence>
<comment type="caution">
    <text evidence="1">The sequence shown here is derived from an EMBL/GenBank/DDBJ whole genome shotgun (WGS) entry which is preliminary data.</text>
</comment>
<dbReference type="EMBL" id="VSRR010000655">
    <property type="protein sequence ID" value="MPC18178.1"/>
    <property type="molecule type" value="Genomic_DNA"/>
</dbReference>
<gene>
    <name evidence="1" type="ORF">E2C01_011054</name>
</gene>
<dbReference type="Proteomes" id="UP000324222">
    <property type="component" value="Unassembled WGS sequence"/>
</dbReference>
<keyword evidence="2" id="KW-1185">Reference proteome</keyword>
<proteinExistence type="predicted"/>
<accession>A0A5B7DA03</accession>
<reference evidence="1 2" key="1">
    <citation type="submission" date="2019-05" db="EMBL/GenBank/DDBJ databases">
        <title>Another draft genome of Portunus trituberculatus and its Hox gene families provides insights of decapod evolution.</title>
        <authorList>
            <person name="Jeong J.-H."/>
            <person name="Song I."/>
            <person name="Kim S."/>
            <person name="Choi T."/>
            <person name="Kim D."/>
            <person name="Ryu S."/>
            <person name="Kim W."/>
        </authorList>
    </citation>
    <scope>NUCLEOTIDE SEQUENCE [LARGE SCALE GENOMIC DNA]</scope>
    <source>
        <tissue evidence="1">Muscle</tissue>
    </source>
</reference>
<protein>
    <submittedName>
        <fullName evidence="1">Uncharacterized protein</fullName>
    </submittedName>
</protein>
<evidence type="ECO:0000313" key="1">
    <source>
        <dbReference type="EMBL" id="MPC18178.1"/>
    </source>
</evidence>
<sequence>MSPEISILGDFSVHHHLWLSSPFTDHPGSPKAVVPLAVYLCQMEGPEEVLC</sequence>
<dbReference type="AlphaFoldDB" id="A0A5B7DA03"/>
<organism evidence="1 2">
    <name type="scientific">Portunus trituberculatus</name>
    <name type="common">Swimming crab</name>
    <name type="synonym">Neptunus trituberculatus</name>
    <dbReference type="NCBI Taxonomy" id="210409"/>
    <lineage>
        <taxon>Eukaryota</taxon>
        <taxon>Metazoa</taxon>
        <taxon>Ecdysozoa</taxon>
        <taxon>Arthropoda</taxon>
        <taxon>Crustacea</taxon>
        <taxon>Multicrustacea</taxon>
        <taxon>Malacostraca</taxon>
        <taxon>Eumalacostraca</taxon>
        <taxon>Eucarida</taxon>
        <taxon>Decapoda</taxon>
        <taxon>Pleocyemata</taxon>
        <taxon>Brachyura</taxon>
        <taxon>Eubrachyura</taxon>
        <taxon>Portunoidea</taxon>
        <taxon>Portunidae</taxon>
        <taxon>Portuninae</taxon>
        <taxon>Portunus</taxon>
    </lineage>
</organism>
<name>A0A5B7DA03_PORTR</name>